<feature type="region of interest" description="Disordered" evidence="1">
    <location>
        <begin position="1"/>
        <end position="21"/>
    </location>
</feature>
<sequence>MDSPRAQSTTNKYLNRNPSHS</sequence>
<protein>
    <submittedName>
        <fullName evidence="2">Uncharacterized protein</fullName>
    </submittedName>
</protein>
<evidence type="ECO:0000313" key="2">
    <source>
        <dbReference type="EMBL" id="JAE33437.1"/>
    </source>
</evidence>
<accession>A0A0A9H9K4</accession>
<name>A0A0A9H9K4_ARUDO</name>
<reference evidence="2" key="2">
    <citation type="journal article" date="2015" name="Data Brief">
        <title>Shoot transcriptome of the giant reed, Arundo donax.</title>
        <authorList>
            <person name="Barrero R.A."/>
            <person name="Guerrero F.D."/>
            <person name="Moolhuijzen P."/>
            <person name="Goolsby J.A."/>
            <person name="Tidwell J."/>
            <person name="Bellgard S.E."/>
            <person name="Bellgard M.I."/>
        </authorList>
    </citation>
    <scope>NUCLEOTIDE SEQUENCE</scope>
    <source>
        <tissue evidence="2">Shoot tissue taken approximately 20 cm above the soil surface</tissue>
    </source>
</reference>
<dbReference type="AlphaFoldDB" id="A0A0A9H9K4"/>
<dbReference type="EMBL" id="GBRH01164459">
    <property type="protein sequence ID" value="JAE33437.1"/>
    <property type="molecule type" value="Transcribed_RNA"/>
</dbReference>
<organism evidence="2">
    <name type="scientific">Arundo donax</name>
    <name type="common">Giant reed</name>
    <name type="synonym">Donax arundinaceus</name>
    <dbReference type="NCBI Taxonomy" id="35708"/>
    <lineage>
        <taxon>Eukaryota</taxon>
        <taxon>Viridiplantae</taxon>
        <taxon>Streptophyta</taxon>
        <taxon>Embryophyta</taxon>
        <taxon>Tracheophyta</taxon>
        <taxon>Spermatophyta</taxon>
        <taxon>Magnoliopsida</taxon>
        <taxon>Liliopsida</taxon>
        <taxon>Poales</taxon>
        <taxon>Poaceae</taxon>
        <taxon>PACMAD clade</taxon>
        <taxon>Arundinoideae</taxon>
        <taxon>Arundineae</taxon>
        <taxon>Arundo</taxon>
    </lineage>
</organism>
<evidence type="ECO:0000256" key="1">
    <source>
        <dbReference type="SAM" id="MobiDB-lite"/>
    </source>
</evidence>
<reference evidence="2" key="1">
    <citation type="submission" date="2014-09" db="EMBL/GenBank/DDBJ databases">
        <authorList>
            <person name="Magalhaes I.L.F."/>
            <person name="Oliveira U."/>
            <person name="Santos F.R."/>
            <person name="Vidigal T.H.D.A."/>
            <person name="Brescovit A.D."/>
            <person name="Santos A.J."/>
        </authorList>
    </citation>
    <scope>NUCLEOTIDE SEQUENCE</scope>
    <source>
        <tissue evidence="2">Shoot tissue taken approximately 20 cm above the soil surface</tissue>
    </source>
</reference>
<proteinExistence type="predicted"/>